<dbReference type="EMBL" id="JAGGKV010000006">
    <property type="protein sequence ID" value="MBP1963762.1"/>
    <property type="molecule type" value="Genomic_DNA"/>
</dbReference>
<organism evidence="1 2">
    <name type="scientific">Paenibacillus aceris</name>
    <dbReference type="NCBI Taxonomy" id="869555"/>
    <lineage>
        <taxon>Bacteria</taxon>
        <taxon>Bacillati</taxon>
        <taxon>Bacillota</taxon>
        <taxon>Bacilli</taxon>
        <taxon>Bacillales</taxon>
        <taxon>Paenibacillaceae</taxon>
        <taxon>Paenibacillus</taxon>
    </lineage>
</organism>
<gene>
    <name evidence="1" type="ORF">J2Z65_002981</name>
</gene>
<sequence>MIRNQISIRNLTMHIGNIPSVSTGFVTNT</sequence>
<name>A0ABS4HYQ4_9BACL</name>
<evidence type="ECO:0000313" key="2">
    <source>
        <dbReference type="Proteomes" id="UP001519344"/>
    </source>
</evidence>
<comment type="caution">
    <text evidence="1">The sequence shown here is derived from an EMBL/GenBank/DDBJ whole genome shotgun (WGS) entry which is preliminary data.</text>
</comment>
<proteinExistence type="predicted"/>
<reference evidence="1 2" key="1">
    <citation type="submission" date="2021-03" db="EMBL/GenBank/DDBJ databases">
        <title>Genomic Encyclopedia of Type Strains, Phase IV (KMG-IV): sequencing the most valuable type-strain genomes for metagenomic binning, comparative biology and taxonomic classification.</title>
        <authorList>
            <person name="Goeker M."/>
        </authorList>
    </citation>
    <scope>NUCLEOTIDE SEQUENCE [LARGE SCALE GENOMIC DNA]</scope>
    <source>
        <strain evidence="1 2">DSM 24950</strain>
    </source>
</reference>
<evidence type="ECO:0000313" key="1">
    <source>
        <dbReference type="EMBL" id="MBP1963762.1"/>
    </source>
</evidence>
<protein>
    <submittedName>
        <fullName evidence="1">Uncharacterized protein</fullName>
    </submittedName>
</protein>
<accession>A0ABS4HYQ4</accession>
<keyword evidence="2" id="KW-1185">Reference proteome</keyword>
<dbReference type="Proteomes" id="UP001519344">
    <property type="component" value="Unassembled WGS sequence"/>
</dbReference>